<sequence length="75" mass="8113">MALSGRRCADLGGKAGRGSVSAISPSTVFSINRPLLAPRSTAVNTNAGRPRRPRRRRDRQPQRDRVMSLALVAMA</sequence>
<evidence type="ECO:0000256" key="1">
    <source>
        <dbReference type="SAM" id="MobiDB-lite"/>
    </source>
</evidence>
<feature type="region of interest" description="Disordered" evidence="1">
    <location>
        <begin position="34"/>
        <end position="66"/>
    </location>
</feature>
<dbReference type="AlphaFoldDB" id="A0A0N9HZW6"/>
<name>A0A0N9HZW6_9PSEU</name>
<feature type="region of interest" description="Disordered" evidence="1">
    <location>
        <begin position="1"/>
        <end position="21"/>
    </location>
</feature>
<keyword evidence="3" id="KW-1185">Reference proteome</keyword>
<proteinExistence type="predicted"/>
<protein>
    <submittedName>
        <fullName evidence="2">Uncharacterized protein</fullName>
    </submittedName>
</protein>
<dbReference type="KEGG" id="kphy:AOZ06_21210"/>
<evidence type="ECO:0000313" key="3">
    <source>
        <dbReference type="Proteomes" id="UP000063699"/>
    </source>
</evidence>
<dbReference type="Proteomes" id="UP000063699">
    <property type="component" value="Chromosome"/>
</dbReference>
<evidence type="ECO:0000313" key="2">
    <source>
        <dbReference type="EMBL" id="ALG09100.1"/>
    </source>
</evidence>
<accession>A0A0N9HZW6</accession>
<organism evidence="2 3">
    <name type="scientific">Kibdelosporangium phytohabitans</name>
    <dbReference type="NCBI Taxonomy" id="860235"/>
    <lineage>
        <taxon>Bacteria</taxon>
        <taxon>Bacillati</taxon>
        <taxon>Actinomycetota</taxon>
        <taxon>Actinomycetes</taxon>
        <taxon>Pseudonocardiales</taxon>
        <taxon>Pseudonocardiaceae</taxon>
        <taxon>Kibdelosporangium</taxon>
    </lineage>
</organism>
<dbReference type="EMBL" id="CP012752">
    <property type="protein sequence ID" value="ALG09100.1"/>
    <property type="molecule type" value="Genomic_DNA"/>
</dbReference>
<reference evidence="2 3" key="1">
    <citation type="submission" date="2015-07" db="EMBL/GenBank/DDBJ databases">
        <title>Genome sequencing of Kibdelosporangium phytohabitans.</title>
        <authorList>
            <person name="Qin S."/>
            <person name="Xing K."/>
        </authorList>
    </citation>
    <scope>NUCLEOTIDE SEQUENCE [LARGE SCALE GENOMIC DNA]</scope>
    <source>
        <strain evidence="2 3">KLBMP1111</strain>
    </source>
</reference>
<feature type="compositionally biased region" description="Basic residues" evidence="1">
    <location>
        <begin position="49"/>
        <end position="58"/>
    </location>
</feature>
<gene>
    <name evidence="2" type="ORF">AOZ06_21210</name>
</gene>